<dbReference type="AlphaFoldDB" id="A0AAN8VQP0"/>
<gene>
    <name evidence="1" type="ORF">RJ641_033154</name>
</gene>
<organism evidence="1 2">
    <name type="scientific">Dillenia turbinata</name>
    <dbReference type="NCBI Taxonomy" id="194707"/>
    <lineage>
        <taxon>Eukaryota</taxon>
        <taxon>Viridiplantae</taxon>
        <taxon>Streptophyta</taxon>
        <taxon>Embryophyta</taxon>
        <taxon>Tracheophyta</taxon>
        <taxon>Spermatophyta</taxon>
        <taxon>Magnoliopsida</taxon>
        <taxon>eudicotyledons</taxon>
        <taxon>Gunneridae</taxon>
        <taxon>Pentapetalae</taxon>
        <taxon>Dilleniales</taxon>
        <taxon>Dilleniaceae</taxon>
        <taxon>Dillenia</taxon>
    </lineage>
</organism>
<name>A0AAN8VQP0_9MAGN</name>
<reference evidence="1 2" key="1">
    <citation type="submission" date="2023-12" db="EMBL/GenBank/DDBJ databases">
        <title>A high-quality genome assembly for Dillenia turbinata (Dilleniales).</title>
        <authorList>
            <person name="Chanderbali A."/>
        </authorList>
    </citation>
    <scope>NUCLEOTIDE SEQUENCE [LARGE SCALE GENOMIC DNA]</scope>
    <source>
        <strain evidence="1">LSX21</strain>
        <tissue evidence="1">Leaf</tissue>
    </source>
</reference>
<dbReference type="Proteomes" id="UP001370490">
    <property type="component" value="Unassembled WGS sequence"/>
</dbReference>
<sequence length="68" mass="7406">MSRMLNIVPASGILAFAGAGLSFFFYMASSKKPVIDPTKPLHHRLHSGDLTSILVPVTLDLIIKLTQK</sequence>
<comment type="caution">
    <text evidence="1">The sequence shown here is derived from an EMBL/GenBank/DDBJ whole genome shotgun (WGS) entry which is preliminary data.</text>
</comment>
<accession>A0AAN8VQP0</accession>
<evidence type="ECO:0000313" key="2">
    <source>
        <dbReference type="Proteomes" id="UP001370490"/>
    </source>
</evidence>
<evidence type="ECO:0000313" key="1">
    <source>
        <dbReference type="EMBL" id="KAK6936124.1"/>
    </source>
</evidence>
<dbReference type="PANTHER" id="PTHR36070">
    <property type="entry name" value="OSJNBA0019G23.7 PROTEIN"/>
    <property type="match status" value="1"/>
</dbReference>
<dbReference type="EMBL" id="JBAMMX010000007">
    <property type="protein sequence ID" value="KAK6936124.1"/>
    <property type="molecule type" value="Genomic_DNA"/>
</dbReference>
<keyword evidence="2" id="KW-1185">Reference proteome</keyword>
<dbReference type="PANTHER" id="PTHR36070:SF1">
    <property type="entry name" value="OS04G0165500 PROTEIN"/>
    <property type="match status" value="1"/>
</dbReference>
<protein>
    <submittedName>
        <fullName evidence="1">Uncharacterized protein</fullName>
    </submittedName>
</protein>
<proteinExistence type="predicted"/>